<feature type="site" description="Plays an important role in substrate specificity" evidence="9">
    <location>
        <position position="225"/>
    </location>
</feature>
<dbReference type="NCBIfam" id="NF000586">
    <property type="entry name" value="PRK00011.1"/>
    <property type="match status" value="1"/>
</dbReference>
<evidence type="ECO:0000256" key="7">
    <source>
        <dbReference type="ARBA" id="ARBA00022679"/>
    </source>
</evidence>
<dbReference type="GO" id="GO:0008168">
    <property type="term" value="F:methyltransferase activity"/>
    <property type="evidence" value="ECO:0007669"/>
    <property type="project" value="UniProtKB-KW"/>
</dbReference>
<feature type="modified residue" description="N6-(pyridoxal phosphate)lysine" evidence="9 10">
    <location>
        <position position="226"/>
    </location>
</feature>
<evidence type="ECO:0000256" key="6">
    <source>
        <dbReference type="ARBA" id="ARBA00022563"/>
    </source>
</evidence>
<dbReference type="Pfam" id="PF00464">
    <property type="entry name" value="SHMT"/>
    <property type="match status" value="1"/>
</dbReference>
<dbReference type="HAMAP" id="MF_00051">
    <property type="entry name" value="SHMT"/>
    <property type="match status" value="1"/>
</dbReference>
<dbReference type="SUPFAM" id="SSF53383">
    <property type="entry name" value="PLP-dependent transferases"/>
    <property type="match status" value="1"/>
</dbReference>
<keyword evidence="6 9" id="KW-0554">One-carbon metabolism</keyword>
<evidence type="ECO:0000313" key="12">
    <source>
        <dbReference type="EMBL" id="KKR87936.1"/>
    </source>
</evidence>
<evidence type="ECO:0000256" key="9">
    <source>
        <dbReference type="HAMAP-Rule" id="MF_00051"/>
    </source>
</evidence>
<dbReference type="PATRIC" id="fig|1618409.3.peg.250"/>
<dbReference type="EC" id="2.1.2.1" evidence="9"/>
<dbReference type="InterPro" id="IPR039429">
    <property type="entry name" value="SHMT-like_dom"/>
</dbReference>
<organism evidence="12 13">
    <name type="scientific">Candidatus Curtissbacteria bacterium GW2011_GWA1_41_11</name>
    <dbReference type="NCBI Taxonomy" id="1618409"/>
    <lineage>
        <taxon>Bacteria</taxon>
        <taxon>Candidatus Curtissiibacteriota</taxon>
    </lineage>
</organism>
<comment type="cofactor">
    <cofactor evidence="1 9 10">
        <name>pyridoxal 5'-phosphate</name>
        <dbReference type="ChEBI" id="CHEBI:597326"/>
    </cofactor>
</comment>
<gene>
    <name evidence="9" type="primary">glyA</name>
    <name evidence="12" type="ORF">UU34_C0002G0053</name>
</gene>
<feature type="binding site" evidence="9">
    <location>
        <begin position="122"/>
        <end position="124"/>
    </location>
    <ligand>
        <name>(6S)-5,6,7,8-tetrahydrofolate</name>
        <dbReference type="ChEBI" id="CHEBI:57453"/>
    </ligand>
</feature>
<comment type="subcellular location">
    <subcellularLocation>
        <location evidence="2 9">Cytoplasm</location>
    </subcellularLocation>
</comment>
<keyword evidence="5 9" id="KW-0963">Cytoplasm</keyword>
<dbReference type="Gene3D" id="3.40.640.10">
    <property type="entry name" value="Type I PLP-dependent aspartate aminotransferase-like (Major domain)"/>
    <property type="match status" value="1"/>
</dbReference>
<evidence type="ECO:0000256" key="1">
    <source>
        <dbReference type="ARBA" id="ARBA00001933"/>
    </source>
</evidence>
<dbReference type="FunFam" id="3.40.640.10:FF:000001">
    <property type="entry name" value="Serine hydroxymethyltransferase"/>
    <property type="match status" value="1"/>
</dbReference>
<comment type="function">
    <text evidence="9">Catalyzes the reversible interconversion of serine and glycine with tetrahydrofolate (THF) serving as the one-carbon carrier. This reaction serves as the major source of one-carbon groups required for the biosynthesis of purines, thymidylate, methionine, and other important biomolecules. Also exhibits THF-independent aldolase activity toward beta-hydroxyamino acids, producing glycine and aldehydes, via a retro-aldol mechanism.</text>
</comment>
<dbReference type="GO" id="GO:0019264">
    <property type="term" value="P:glycine biosynthetic process from serine"/>
    <property type="evidence" value="ECO:0007669"/>
    <property type="project" value="UniProtKB-UniRule"/>
</dbReference>
<evidence type="ECO:0000256" key="10">
    <source>
        <dbReference type="PIRSR" id="PIRSR000412-50"/>
    </source>
</evidence>
<evidence type="ECO:0000256" key="8">
    <source>
        <dbReference type="ARBA" id="ARBA00022898"/>
    </source>
</evidence>
<protein>
    <recommendedName>
        <fullName evidence="9">Serine hydroxymethyltransferase</fullName>
        <shortName evidence="9">SHMT</shortName>
        <shortName evidence="9">Serine methylase</shortName>
        <ecNumber evidence="9">2.1.2.1</ecNumber>
    </recommendedName>
</protein>
<dbReference type="InterPro" id="IPR015422">
    <property type="entry name" value="PyrdxlP-dep_Trfase_small"/>
</dbReference>
<evidence type="ECO:0000259" key="11">
    <source>
        <dbReference type="Pfam" id="PF00464"/>
    </source>
</evidence>
<dbReference type="GO" id="GO:0035999">
    <property type="term" value="P:tetrahydrofolate interconversion"/>
    <property type="evidence" value="ECO:0007669"/>
    <property type="project" value="UniProtKB-UniRule"/>
</dbReference>
<dbReference type="Proteomes" id="UP000034854">
    <property type="component" value="Unassembled WGS sequence"/>
</dbReference>
<dbReference type="InterPro" id="IPR019798">
    <property type="entry name" value="Ser_HO-MeTrfase_PLP_BS"/>
</dbReference>
<evidence type="ECO:0000313" key="13">
    <source>
        <dbReference type="Proteomes" id="UP000034854"/>
    </source>
</evidence>
<dbReference type="InterPro" id="IPR015424">
    <property type="entry name" value="PyrdxlP-dep_Trfase"/>
</dbReference>
<keyword evidence="8 9" id="KW-0663">Pyridoxal phosphate</keyword>
<comment type="caution">
    <text evidence="9">Lacks conserved residue(s) required for the propagation of feature annotation.</text>
</comment>
<proteinExistence type="inferred from homology"/>
<keyword evidence="9" id="KW-0028">Amino-acid biosynthesis</keyword>
<evidence type="ECO:0000256" key="2">
    <source>
        <dbReference type="ARBA" id="ARBA00004496"/>
    </source>
</evidence>
<dbReference type="GO" id="GO:0032259">
    <property type="term" value="P:methylation"/>
    <property type="evidence" value="ECO:0007669"/>
    <property type="project" value="UniProtKB-KW"/>
</dbReference>
<accession>A0A0G0UK83</accession>
<sequence>MKTLSTIDPQVSRIINNEKRRQSDVLQLIPSENYTSPAVLEALGSVFTNKYSEGYPKKRYYQGNKFVDDIEILAQERAKKLFGVPHANVQPYSGSPANTAVYLALLDPLKDKIMGLSLAFGGHLTHGSPVSISGKYFKAVSYGLDRSGKLDFNEIEKLAKREKPKIIVCGFTAYPLTVDFEKFAKIADSVGAYLLADISHIAGLIVAGVHPSPVPHAHIVMTTTHKTLRGPRGAILMVTKKGLQKDPDLADKIDKAVFPGLQGGPHDNQTAAIAVALREASSKSFREYANQIVKNSKALSHELTKHGFTLSGGGSKNHLILIDLQNLNLNGAPVAFALEVAGLVVNKNGVPFDPMPPFYPSGIRLGTPSITTREMKEKEMVKIAAWIKEVVDEIKGEKLPKEKENRAQFLKEFKQKYSKNKKLLSIAKQVQYLTKQFPIP</sequence>
<keyword evidence="7 9" id="KW-0808">Transferase</keyword>
<dbReference type="InterPro" id="IPR049943">
    <property type="entry name" value="Ser_HO-MeTrfase-like"/>
</dbReference>
<reference evidence="12 13" key="1">
    <citation type="journal article" date="2015" name="Nature">
        <title>rRNA introns, odd ribosomes, and small enigmatic genomes across a large radiation of phyla.</title>
        <authorList>
            <person name="Brown C.T."/>
            <person name="Hug L.A."/>
            <person name="Thomas B.C."/>
            <person name="Sharon I."/>
            <person name="Castelle C.J."/>
            <person name="Singh A."/>
            <person name="Wilkins M.J."/>
            <person name="Williams K.H."/>
            <person name="Banfield J.F."/>
        </authorList>
    </citation>
    <scope>NUCLEOTIDE SEQUENCE [LARGE SCALE GENOMIC DNA]</scope>
</reference>
<evidence type="ECO:0000256" key="3">
    <source>
        <dbReference type="ARBA" id="ARBA00006376"/>
    </source>
</evidence>
<dbReference type="UniPathway" id="UPA00193"/>
<feature type="domain" description="Serine hydroxymethyltransferase-like" evidence="11">
    <location>
        <begin position="5"/>
        <end position="387"/>
    </location>
</feature>
<comment type="subunit">
    <text evidence="4 9">Homodimer.</text>
</comment>
<dbReference type="AlphaFoldDB" id="A0A0G0UK83"/>
<name>A0A0G0UK83_9BACT</name>
<dbReference type="Gene3D" id="3.90.1150.10">
    <property type="entry name" value="Aspartate Aminotransferase, domain 1"/>
    <property type="match status" value="1"/>
</dbReference>
<dbReference type="PROSITE" id="PS00096">
    <property type="entry name" value="SHMT"/>
    <property type="match status" value="1"/>
</dbReference>
<comment type="caution">
    <text evidence="12">The sequence shown here is derived from an EMBL/GenBank/DDBJ whole genome shotgun (WGS) entry which is preliminary data.</text>
</comment>
<dbReference type="EMBL" id="LCAG01000002">
    <property type="protein sequence ID" value="KKR87936.1"/>
    <property type="molecule type" value="Genomic_DNA"/>
</dbReference>
<feature type="binding site" evidence="9">
    <location>
        <position position="118"/>
    </location>
    <ligand>
        <name>(6S)-5,6,7,8-tetrahydrofolate</name>
        <dbReference type="ChEBI" id="CHEBI:57453"/>
    </ligand>
</feature>
<dbReference type="InterPro" id="IPR015421">
    <property type="entry name" value="PyrdxlP-dep_Trfase_major"/>
</dbReference>
<dbReference type="InterPro" id="IPR001085">
    <property type="entry name" value="Ser_HO-MeTrfase"/>
</dbReference>
<evidence type="ECO:0000256" key="5">
    <source>
        <dbReference type="ARBA" id="ARBA00022490"/>
    </source>
</evidence>
<evidence type="ECO:0000256" key="4">
    <source>
        <dbReference type="ARBA" id="ARBA00011738"/>
    </source>
</evidence>
<dbReference type="CDD" id="cd00378">
    <property type="entry name" value="SHMT"/>
    <property type="match status" value="1"/>
</dbReference>
<comment type="catalytic activity">
    <reaction evidence="9">
        <text>(6R)-5,10-methylene-5,6,7,8-tetrahydrofolate + glycine + H2O = (6S)-5,6,7,8-tetrahydrofolate + L-serine</text>
        <dbReference type="Rhea" id="RHEA:15481"/>
        <dbReference type="ChEBI" id="CHEBI:15377"/>
        <dbReference type="ChEBI" id="CHEBI:15636"/>
        <dbReference type="ChEBI" id="CHEBI:33384"/>
        <dbReference type="ChEBI" id="CHEBI:57305"/>
        <dbReference type="ChEBI" id="CHEBI:57453"/>
        <dbReference type="EC" id="2.1.2.1"/>
    </reaction>
</comment>
<comment type="pathway">
    <text evidence="9">Amino-acid biosynthesis; glycine biosynthesis; glycine from L-serine: step 1/1.</text>
</comment>
<dbReference type="PIRSF" id="PIRSF000412">
    <property type="entry name" value="SHMT"/>
    <property type="match status" value="1"/>
</dbReference>
<dbReference type="GO" id="GO:0005829">
    <property type="term" value="C:cytosol"/>
    <property type="evidence" value="ECO:0007669"/>
    <property type="project" value="TreeGrafter"/>
</dbReference>
<dbReference type="PANTHER" id="PTHR11680:SF35">
    <property type="entry name" value="SERINE HYDROXYMETHYLTRANSFERASE 1"/>
    <property type="match status" value="1"/>
</dbReference>
<dbReference type="PANTHER" id="PTHR11680">
    <property type="entry name" value="SERINE HYDROXYMETHYLTRANSFERASE"/>
    <property type="match status" value="1"/>
</dbReference>
<dbReference type="GO" id="GO:0030170">
    <property type="term" value="F:pyridoxal phosphate binding"/>
    <property type="evidence" value="ECO:0007669"/>
    <property type="project" value="UniProtKB-UniRule"/>
</dbReference>
<keyword evidence="12" id="KW-0489">Methyltransferase</keyword>
<comment type="similarity">
    <text evidence="3 9">Belongs to the SHMT family.</text>
</comment>
<dbReference type="GO" id="GO:0004372">
    <property type="term" value="F:glycine hydroxymethyltransferase activity"/>
    <property type="evidence" value="ECO:0007669"/>
    <property type="project" value="UniProtKB-UniRule"/>
</dbReference>
<dbReference type="UniPathway" id="UPA00288">
    <property type="reaction ID" value="UER01023"/>
</dbReference>
<comment type="pathway">
    <text evidence="9">One-carbon metabolism; tetrahydrofolate interconversion.</text>
</comment>